<reference evidence="2 3" key="1">
    <citation type="submission" date="2013-11" db="EMBL/GenBank/DDBJ databases">
        <title>Draft genome of the bovine lungworm Dictyocaulus viviparus.</title>
        <authorList>
            <person name="Mitreva M."/>
        </authorList>
    </citation>
    <scope>NUCLEOTIDE SEQUENCE [LARGE SCALE GENOMIC DNA]</scope>
    <source>
        <strain evidence="2 3">HannoverDv2000</strain>
    </source>
</reference>
<sequence length="232" mass="26765">MDNSVLFSYIILYTTATVHGLNCYTGRYYTIPQDVMAIDTMPNVWACAVRVRVDIHSRRLIAFELYGIDNRLNLSSTINDKHILSCTIGYPIVMGLLNAEYICNHRDKCNYVLGFLRCMSYKEKKFSTQLAAQLILDAITDDLLAPHRPDDEEKLSQLFFFHKELSTYLSSHLNDKSIIMFLRDIYYAHVFNTIVAVLIIAVTFTYIHLAGCTIFLNVIILRKKTHVIRRVP</sequence>
<protein>
    <submittedName>
        <fullName evidence="2">Uncharacterized protein</fullName>
    </submittedName>
</protein>
<evidence type="ECO:0000313" key="3">
    <source>
        <dbReference type="Proteomes" id="UP000053766"/>
    </source>
</evidence>
<dbReference type="Proteomes" id="UP000053766">
    <property type="component" value="Unassembled WGS sequence"/>
</dbReference>
<keyword evidence="1" id="KW-1133">Transmembrane helix</keyword>
<organism evidence="2 3">
    <name type="scientific">Dictyocaulus viviparus</name>
    <name type="common">Bovine lungworm</name>
    <dbReference type="NCBI Taxonomy" id="29172"/>
    <lineage>
        <taxon>Eukaryota</taxon>
        <taxon>Metazoa</taxon>
        <taxon>Ecdysozoa</taxon>
        <taxon>Nematoda</taxon>
        <taxon>Chromadorea</taxon>
        <taxon>Rhabditida</taxon>
        <taxon>Rhabditina</taxon>
        <taxon>Rhabditomorpha</taxon>
        <taxon>Strongyloidea</taxon>
        <taxon>Metastrongylidae</taxon>
        <taxon>Dictyocaulus</taxon>
    </lineage>
</organism>
<dbReference type="AlphaFoldDB" id="A0A0D8XZ27"/>
<gene>
    <name evidence="2" type="ORF">DICVIV_04126</name>
</gene>
<reference evidence="3" key="2">
    <citation type="journal article" date="2016" name="Sci. Rep.">
        <title>Dictyocaulus viviparus genome, variome and transcriptome elucidate lungworm biology and support future intervention.</title>
        <authorList>
            <person name="McNulty S.N."/>
            <person name="Strube C."/>
            <person name="Rosa B.A."/>
            <person name="Martin J.C."/>
            <person name="Tyagi R."/>
            <person name="Choi Y.J."/>
            <person name="Wang Q."/>
            <person name="Hallsworth Pepin K."/>
            <person name="Zhang X."/>
            <person name="Ozersky P."/>
            <person name="Wilson R.K."/>
            <person name="Sternberg P.W."/>
            <person name="Gasser R.B."/>
            <person name="Mitreva M."/>
        </authorList>
    </citation>
    <scope>NUCLEOTIDE SEQUENCE [LARGE SCALE GENOMIC DNA]</scope>
    <source>
        <strain evidence="3">HannoverDv2000</strain>
    </source>
</reference>
<keyword evidence="3" id="KW-1185">Reference proteome</keyword>
<evidence type="ECO:0000256" key="1">
    <source>
        <dbReference type="SAM" id="Phobius"/>
    </source>
</evidence>
<keyword evidence="1" id="KW-0472">Membrane</keyword>
<accession>A0A0D8XZ27</accession>
<evidence type="ECO:0000313" key="2">
    <source>
        <dbReference type="EMBL" id="KJH49705.1"/>
    </source>
</evidence>
<name>A0A0D8XZ27_DICVI</name>
<feature type="transmembrane region" description="Helical" evidence="1">
    <location>
        <begin position="194"/>
        <end position="220"/>
    </location>
</feature>
<keyword evidence="1" id="KW-0812">Transmembrane</keyword>
<proteinExistence type="predicted"/>
<dbReference type="EMBL" id="KN716225">
    <property type="protein sequence ID" value="KJH49705.1"/>
    <property type="molecule type" value="Genomic_DNA"/>
</dbReference>